<reference evidence="1" key="1">
    <citation type="submission" date="2018-06" db="EMBL/GenBank/DDBJ databases">
        <authorList>
            <person name="Zhirakovskaya E."/>
        </authorList>
    </citation>
    <scope>NUCLEOTIDE SEQUENCE</scope>
</reference>
<organism evidence="1">
    <name type="scientific">hydrothermal vent metagenome</name>
    <dbReference type="NCBI Taxonomy" id="652676"/>
    <lineage>
        <taxon>unclassified sequences</taxon>
        <taxon>metagenomes</taxon>
        <taxon>ecological metagenomes</taxon>
    </lineage>
</organism>
<name>A0A3B1CP25_9ZZZZ</name>
<evidence type="ECO:0000313" key="1">
    <source>
        <dbReference type="EMBL" id="VAX26443.1"/>
    </source>
</evidence>
<sequence>MGNNSLDGRKRSDIQIAQRVEIVQKHHQRTGELTEGIVKRILTKSANHPHGIKVQLESGEVGRVKNILD</sequence>
<dbReference type="InterPro" id="IPR019240">
    <property type="entry name" value="DUF2196"/>
</dbReference>
<gene>
    <name evidence="1" type="ORF">MNBD_IGNAVI01-57</name>
</gene>
<dbReference type="Pfam" id="PF09962">
    <property type="entry name" value="DUF2196"/>
    <property type="match status" value="1"/>
</dbReference>
<dbReference type="NCBIfam" id="TIGR03833">
    <property type="entry name" value="YwbE family protein"/>
    <property type="match status" value="1"/>
</dbReference>
<dbReference type="AlphaFoldDB" id="A0A3B1CP25"/>
<protein>
    <submittedName>
        <fullName evidence="1">Uncharacterized protein YwbE</fullName>
    </submittedName>
</protein>
<dbReference type="EMBL" id="UOGD01000339">
    <property type="protein sequence ID" value="VAX26443.1"/>
    <property type="molecule type" value="Genomic_DNA"/>
</dbReference>
<accession>A0A3B1CP25</accession>
<dbReference type="PANTHER" id="PTHR40069">
    <property type="entry name" value="YWBE PROTEIN"/>
    <property type="match status" value="1"/>
</dbReference>
<dbReference type="PANTHER" id="PTHR40069:SF1">
    <property type="entry name" value="YWBE PROTEIN"/>
    <property type="match status" value="1"/>
</dbReference>
<proteinExistence type="predicted"/>